<keyword evidence="6" id="KW-0812">Transmembrane</keyword>
<accession>A0A2H6KB34</accession>
<dbReference type="InterPro" id="IPR014472">
    <property type="entry name" value="CHOPT"/>
</dbReference>
<feature type="transmembrane region" description="Helical" evidence="6">
    <location>
        <begin position="84"/>
        <end position="102"/>
    </location>
</feature>
<evidence type="ECO:0000256" key="5">
    <source>
        <dbReference type="RuleBase" id="RU003750"/>
    </source>
</evidence>
<dbReference type="PROSITE" id="PS00379">
    <property type="entry name" value="CDP_ALCOHOL_P_TRANSF"/>
    <property type="match status" value="1"/>
</dbReference>
<keyword evidence="4 6" id="KW-0472">Membrane</keyword>
<dbReference type="Proteomes" id="UP000236319">
    <property type="component" value="Unassembled WGS sequence"/>
</dbReference>
<feature type="transmembrane region" description="Helical" evidence="6">
    <location>
        <begin position="293"/>
        <end position="311"/>
    </location>
</feature>
<feature type="transmembrane region" description="Helical" evidence="6">
    <location>
        <begin position="351"/>
        <end position="371"/>
    </location>
</feature>
<sequence length="398" mass="44944">MERLTRIIPRAKLPNLMKYKFQAGLTTPMDEMMNRFWWTPIAKMLPRFVSPNVVTLMGGLCMFVTNFCIFMYMRRLDSNTTPTFMPTLASVMTLLYLTFDGIDGKQARKLGMSSPLGQLLDHGIDAVVTVFYPYICCTLYPGGYTFTIFLLLSIAPIHVLCTVWRESEFETFDYTNGILGVTEANFLVIGLQAINHYARPHFATKVATLFGGHPVFAFLGAYFPTVHELHNAMLYVILAVAYFEASYGIIGLTYRTSYKLQYLAFMLSSFVHSVSAYYLVYTLPAESRNVGCIFASMFASIVCVNNIIRLLTKSSMRLVHWGLLPQYLLLVQYFGVGLLRKYGLVLEPAAFHRMLLGAAIYGTLYLIYVFVKTSCEITEYLGIPLLTVPASARRVKSS</sequence>
<evidence type="ECO:0000256" key="1">
    <source>
        <dbReference type="ARBA" id="ARBA00004370"/>
    </source>
</evidence>
<comment type="similarity">
    <text evidence="2 5">Belongs to the CDP-alcohol phosphatidyltransferase class-I family.</text>
</comment>
<comment type="subcellular location">
    <subcellularLocation>
        <location evidence="1">Membrane</location>
    </subcellularLocation>
</comment>
<dbReference type="EMBL" id="BDSA01000002">
    <property type="protein sequence ID" value="GBE60195.1"/>
    <property type="molecule type" value="Genomic_DNA"/>
</dbReference>
<dbReference type="GeneID" id="39873965"/>
<dbReference type="GO" id="GO:0016020">
    <property type="term" value="C:membrane"/>
    <property type="evidence" value="ECO:0007669"/>
    <property type="project" value="UniProtKB-SubCell"/>
</dbReference>
<dbReference type="OrthoDB" id="196717at2759"/>
<feature type="transmembrane region" description="Helical" evidence="6">
    <location>
        <begin position="232"/>
        <end position="250"/>
    </location>
</feature>
<name>A0A2H6KB34_9APIC</name>
<keyword evidence="3 5" id="KW-0808">Transferase</keyword>
<dbReference type="Gene3D" id="1.20.120.1760">
    <property type="match status" value="1"/>
</dbReference>
<feature type="transmembrane region" description="Helical" evidence="6">
    <location>
        <begin position="318"/>
        <end position="339"/>
    </location>
</feature>
<dbReference type="PANTHER" id="PTHR10414:SF37">
    <property type="entry name" value="BB IN A BOXCAR, ISOFORM C"/>
    <property type="match status" value="1"/>
</dbReference>
<dbReference type="InterPro" id="IPR000462">
    <property type="entry name" value="CDP-OH_P_trans"/>
</dbReference>
<dbReference type="VEuPathDB" id="PiroplasmaDB:BOVATA_016880"/>
<keyword evidence="6" id="KW-1133">Transmembrane helix</keyword>
<protein>
    <submittedName>
        <fullName evidence="7">CDP-alcohol phosphatidyltransferase superfamily protein</fullName>
    </submittedName>
</protein>
<evidence type="ECO:0000256" key="3">
    <source>
        <dbReference type="ARBA" id="ARBA00022679"/>
    </source>
</evidence>
<keyword evidence="8" id="KW-1185">Reference proteome</keyword>
<dbReference type="InterPro" id="IPR048254">
    <property type="entry name" value="CDP_ALCOHOL_P_TRANSF_CS"/>
</dbReference>
<dbReference type="GO" id="GO:0016780">
    <property type="term" value="F:phosphotransferase activity, for other substituted phosphate groups"/>
    <property type="evidence" value="ECO:0007669"/>
    <property type="project" value="InterPro"/>
</dbReference>
<feature type="transmembrane region" description="Helical" evidence="6">
    <location>
        <begin position="53"/>
        <end position="72"/>
    </location>
</feature>
<gene>
    <name evidence="7" type="ORF">BOVATA_016880</name>
</gene>
<comment type="caution">
    <text evidence="7">The sequence shown here is derived from an EMBL/GenBank/DDBJ whole genome shotgun (WGS) entry which is preliminary data.</text>
</comment>
<feature type="transmembrane region" description="Helical" evidence="6">
    <location>
        <begin position="262"/>
        <end position="281"/>
    </location>
</feature>
<evidence type="ECO:0000256" key="2">
    <source>
        <dbReference type="ARBA" id="ARBA00010441"/>
    </source>
</evidence>
<evidence type="ECO:0000256" key="4">
    <source>
        <dbReference type="ARBA" id="ARBA00023136"/>
    </source>
</evidence>
<dbReference type="InterPro" id="IPR043130">
    <property type="entry name" value="CDP-OH_PTrfase_TM_dom"/>
</dbReference>
<feature type="transmembrane region" description="Helical" evidence="6">
    <location>
        <begin position="206"/>
        <end position="226"/>
    </location>
</feature>
<dbReference type="AlphaFoldDB" id="A0A2H6KB34"/>
<dbReference type="GO" id="GO:0008654">
    <property type="term" value="P:phospholipid biosynthetic process"/>
    <property type="evidence" value="ECO:0007669"/>
    <property type="project" value="InterPro"/>
</dbReference>
<dbReference type="Pfam" id="PF01066">
    <property type="entry name" value="CDP-OH_P_transf"/>
    <property type="match status" value="1"/>
</dbReference>
<evidence type="ECO:0000313" key="7">
    <source>
        <dbReference type="EMBL" id="GBE60195.1"/>
    </source>
</evidence>
<organism evidence="7 8">
    <name type="scientific">Babesia ovata</name>
    <dbReference type="NCBI Taxonomy" id="189622"/>
    <lineage>
        <taxon>Eukaryota</taxon>
        <taxon>Sar</taxon>
        <taxon>Alveolata</taxon>
        <taxon>Apicomplexa</taxon>
        <taxon>Aconoidasida</taxon>
        <taxon>Piroplasmida</taxon>
        <taxon>Babesiidae</taxon>
        <taxon>Babesia</taxon>
    </lineage>
</organism>
<dbReference type="RefSeq" id="XP_028866438.1">
    <property type="nucleotide sequence ID" value="XM_029010605.1"/>
</dbReference>
<proteinExistence type="inferred from homology"/>
<feature type="transmembrane region" description="Helical" evidence="6">
    <location>
        <begin position="177"/>
        <end position="194"/>
    </location>
</feature>
<dbReference type="PANTHER" id="PTHR10414">
    <property type="entry name" value="ETHANOLAMINEPHOSPHOTRANSFERASE"/>
    <property type="match status" value="1"/>
</dbReference>
<evidence type="ECO:0000313" key="8">
    <source>
        <dbReference type="Proteomes" id="UP000236319"/>
    </source>
</evidence>
<reference evidence="7 8" key="1">
    <citation type="journal article" date="2017" name="BMC Genomics">
        <title>Whole-genome assembly of Babesia ovata and comparative genomics between closely related pathogens.</title>
        <authorList>
            <person name="Yamagishi J."/>
            <person name="Asada M."/>
            <person name="Hakimi H."/>
            <person name="Tanaka T.Q."/>
            <person name="Sugimoto C."/>
            <person name="Kawazu S."/>
        </authorList>
    </citation>
    <scope>NUCLEOTIDE SEQUENCE [LARGE SCALE GENOMIC DNA]</scope>
    <source>
        <strain evidence="7 8">Miyake</strain>
    </source>
</reference>
<evidence type="ECO:0000256" key="6">
    <source>
        <dbReference type="SAM" id="Phobius"/>
    </source>
</evidence>